<keyword evidence="10" id="KW-0812">Transmembrane</keyword>
<dbReference type="Proteomes" id="UP001172645">
    <property type="component" value="Unassembled WGS sequence"/>
</dbReference>
<feature type="domain" description="Histidine kinase" evidence="11">
    <location>
        <begin position="132"/>
        <end position="337"/>
    </location>
</feature>
<keyword evidence="14" id="KW-1185">Reference proteome</keyword>
<keyword evidence="9" id="KW-0067">ATP-binding</keyword>
<sequence>MSGPRVRRKWRPTLGLIVFSVLIAVLALPTAIVIWFRALNGTTSQMGPVEFAALAVAFGITLAVAYILTRTVTGPIDALIARTEEIGRGGHAAIQPLKTYGTREIATLSQSFLDLATRLVDRTEYMRSFAAHVSHELKSPLTAIKGAAELLRDDDADKPITPEERRHFLDNIVADADRLDVLLNRLRELAYAELPMTAGETCLANIVDELQHRFLTLVATAEGDTETRFALSLEAGTIILGHLADNAAQHGARHLWITASKDGHRMIVVVADDGSGISEGNKELIFKPFFSTRRDVGGTGMGLDITRAMLQSHGGSIRLMEGSRAGTAFEITVPIAL</sequence>
<dbReference type="Gene3D" id="1.10.287.130">
    <property type="match status" value="1"/>
</dbReference>
<dbReference type="EMBL" id="JARFYM010000002">
    <property type="protein sequence ID" value="MDL2397821.1"/>
    <property type="molecule type" value="Genomic_DNA"/>
</dbReference>
<dbReference type="InterPro" id="IPR003594">
    <property type="entry name" value="HATPase_dom"/>
</dbReference>
<dbReference type="Gene3D" id="3.30.565.10">
    <property type="entry name" value="Histidine kinase-like ATPase, C-terminal domain"/>
    <property type="match status" value="1"/>
</dbReference>
<dbReference type="InterPro" id="IPR004358">
    <property type="entry name" value="Sig_transdc_His_kin-like_C"/>
</dbReference>
<keyword evidence="4" id="KW-1003">Cell membrane</keyword>
<evidence type="ECO:0000256" key="2">
    <source>
        <dbReference type="ARBA" id="ARBA00004651"/>
    </source>
</evidence>
<dbReference type="SMART" id="SM00388">
    <property type="entry name" value="HisKA"/>
    <property type="match status" value="1"/>
</dbReference>
<evidence type="ECO:0000256" key="7">
    <source>
        <dbReference type="ARBA" id="ARBA00022741"/>
    </source>
</evidence>
<dbReference type="PROSITE" id="PS50885">
    <property type="entry name" value="HAMP"/>
    <property type="match status" value="1"/>
</dbReference>
<dbReference type="InterPro" id="IPR003661">
    <property type="entry name" value="HisK_dim/P_dom"/>
</dbReference>
<evidence type="ECO:0000256" key="6">
    <source>
        <dbReference type="ARBA" id="ARBA00022679"/>
    </source>
</evidence>
<name>A0ABT7JN92_9HYPH</name>
<dbReference type="PRINTS" id="PR00344">
    <property type="entry name" value="BCTRLSENSOR"/>
</dbReference>
<keyword evidence="8 13" id="KW-0418">Kinase</keyword>
<dbReference type="CDD" id="cd00082">
    <property type="entry name" value="HisKA"/>
    <property type="match status" value="1"/>
</dbReference>
<dbReference type="PROSITE" id="PS50109">
    <property type="entry name" value="HIS_KIN"/>
    <property type="match status" value="1"/>
</dbReference>
<dbReference type="EC" id="2.7.13.3" evidence="3"/>
<keyword evidence="7" id="KW-0547">Nucleotide-binding</keyword>
<evidence type="ECO:0000256" key="3">
    <source>
        <dbReference type="ARBA" id="ARBA00012438"/>
    </source>
</evidence>
<dbReference type="PANTHER" id="PTHR44936">
    <property type="entry name" value="SENSOR PROTEIN CREC"/>
    <property type="match status" value="1"/>
</dbReference>
<evidence type="ECO:0000259" key="11">
    <source>
        <dbReference type="PROSITE" id="PS50109"/>
    </source>
</evidence>
<reference evidence="13" key="1">
    <citation type="submission" date="2023-06" db="EMBL/GenBank/DDBJ databases">
        <title>Phylogenetic Diversity of Rhizobium strains.</title>
        <authorList>
            <person name="Moura F.T."/>
            <person name="Helene L.C.F."/>
            <person name="Hungria M."/>
        </authorList>
    </citation>
    <scope>NUCLEOTIDE SEQUENCE</scope>
    <source>
        <strain evidence="13">CCGE526</strain>
    </source>
</reference>
<evidence type="ECO:0000256" key="8">
    <source>
        <dbReference type="ARBA" id="ARBA00022777"/>
    </source>
</evidence>
<comment type="subcellular location">
    <subcellularLocation>
        <location evidence="2">Cell membrane</location>
        <topology evidence="2">Multi-pass membrane protein</topology>
    </subcellularLocation>
</comment>
<keyword evidence="10" id="KW-1133">Transmembrane helix</keyword>
<comment type="catalytic activity">
    <reaction evidence="1">
        <text>ATP + protein L-histidine = ADP + protein N-phospho-L-histidine.</text>
        <dbReference type="EC" id="2.7.13.3"/>
    </reaction>
</comment>
<evidence type="ECO:0000313" key="14">
    <source>
        <dbReference type="Proteomes" id="UP001172645"/>
    </source>
</evidence>
<evidence type="ECO:0000256" key="1">
    <source>
        <dbReference type="ARBA" id="ARBA00000085"/>
    </source>
</evidence>
<accession>A0ABT7JN92</accession>
<dbReference type="InterPro" id="IPR036097">
    <property type="entry name" value="HisK_dim/P_sf"/>
</dbReference>
<keyword evidence="10" id="KW-0472">Membrane</keyword>
<feature type="domain" description="HAMP" evidence="12">
    <location>
        <begin position="70"/>
        <end position="124"/>
    </location>
</feature>
<comment type="caution">
    <text evidence="13">The sequence shown here is derived from an EMBL/GenBank/DDBJ whole genome shotgun (WGS) entry which is preliminary data.</text>
</comment>
<dbReference type="InterPro" id="IPR050980">
    <property type="entry name" value="2C_sensor_his_kinase"/>
</dbReference>
<dbReference type="RefSeq" id="WP_285866616.1">
    <property type="nucleotide sequence ID" value="NZ_JARFYM010000002.1"/>
</dbReference>
<dbReference type="InterPro" id="IPR003660">
    <property type="entry name" value="HAMP_dom"/>
</dbReference>
<dbReference type="PANTHER" id="PTHR44936:SF10">
    <property type="entry name" value="SENSOR PROTEIN RSTB"/>
    <property type="match status" value="1"/>
</dbReference>
<evidence type="ECO:0000256" key="4">
    <source>
        <dbReference type="ARBA" id="ARBA00022475"/>
    </source>
</evidence>
<evidence type="ECO:0000259" key="12">
    <source>
        <dbReference type="PROSITE" id="PS50885"/>
    </source>
</evidence>
<evidence type="ECO:0000313" key="13">
    <source>
        <dbReference type="EMBL" id="MDL2397821.1"/>
    </source>
</evidence>
<keyword evidence="5" id="KW-0597">Phosphoprotein</keyword>
<dbReference type="GO" id="GO:0016301">
    <property type="term" value="F:kinase activity"/>
    <property type="evidence" value="ECO:0007669"/>
    <property type="project" value="UniProtKB-KW"/>
</dbReference>
<proteinExistence type="predicted"/>
<dbReference type="InterPro" id="IPR005467">
    <property type="entry name" value="His_kinase_dom"/>
</dbReference>
<protein>
    <recommendedName>
        <fullName evidence="3">histidine kinase</fullName>
        <ecNumber evidence="3">2.7.13.3</ecNumber>
    </recommendedName>
</protein>
<dbReference type="Gene3D" id="6.10.340.10">
    <property type="match status" value="1"/>
</dbReference>
<dbReference type="SMART" id="SM00387">
    <property type="entry name" value="HATPase_c"/>
    <property type="match status" value="1"/>
</dbReference>
<dbReference type="Pfam" id="PF00512">
    <property type="entry name" value="HisKA"/>
    <property type="match status" value="1"/>
</dbReference>
<feature type="transmembrane region" description="Helical" evidence="10">
    <location>
        <begin position="48"/>
        <end position="68"/>
    </location>
</feature>
<dbReference type="Pfam" id="PF02518">
    <property type="entry name" value="HATPase_c"/>
    <property type="match status" value="1"/>
</dbReference>
<evidence type="ECO:0000256" key="10">
    <source>
        <dbReference type="SAM" id="Phobius"/>
    </source>
</evidence>
<dbReference type="SUPFAM" id="SSF47384">
    <property type="entry name" value="Homodimeric domain of signal transducing histidine kinase"/>
    <property type="match status" value="1"/>
</dbReference>
<evidence type="ECO:0000256" key="9">
    <source>
        <dbReference type="ARBA" id="ARBA00022840"/>
    </source>
</evidence>
<feature type="transmembrane region" description="Helical" evidence="10">
    <location>
        <begin position="12"/>
        <end position="36"/>
    </location>
</feature>
<gene>
    <name evidence="13" type="ORF">PY649_02855</name>
</gene>
<evidence type="ECO:0000256" key="5">
    <source>
        <dbReference type="ARBA" id="ARBA00022553"/>
    </source>
</evidence>
<keyword evidence="6" id="KW-0808">Transferase</keyword>
<dbReference type="Pfam" id="PF00672">
    <property type="entry name" value="HAMP"/>
    <property type="match status" value="1"/>
</dbReference>
<dbReference type="SUPFAM" id="SSF55874">
    <property type="entry name" value="ATPase domain of HSP90 chaperone/DNA topoisomerase II/histidine kinase"/>
    <property type="match status" value="1"/>
</dbReference>
<dbReference type="InterPro" id="IPR036890">
    <property type="entry name" value="HATPase_C_sf"/>
</dbReference>
<organism evidence="13 14">
    <name type="scientific">Rhizobium mayense</name>
    <dbReference type="NCBI Taxonomy" id="1312184"/>
    <lineage>
        <taxon>Bacteria</taxon>
        <taxon>Pseudomonadati</taxon>
        <taxon>Pseudomonadota</taxon>
        <taxon>Alphaproteobacteria</taxon>
        <taxon>Hyphomicrobiales</taxon>
        <taxon>Rhizobiaceae</taxon>
        <taxon>Rhizobium/Agrobacterium group</taxon>
        <taxon>Rhizobium</taxon>
    </lineage>
</organism>